<dbReference type="InterPro" id="IPR036259">
    <property type="entry name" value="MFS_trans_sf"/>
</dbReference>
<sequence>MTVYKVTPTERRRVVAATTVGTAIEWYDFFLYAATAGLVFKKEMFGPLGPSAATLVAFLTVGLPFFFRPFGAFLAGHFADRIGRRKVLMITLIAMGSATTLMGLLPTYATIGIAAPIILVLLRVVQGISAGGEWGSAVLLTVEHAPVDKRGLFGAGPQVGAPAGLLLSSGAMALMSYIAPGDAFVEWGWRIPFLFSLVLLGLGIWIRHGVEESPVFEEMAELKQAQATNPVGTLFKEFTPVVIVCAALFAANNALGYMTTGGYIQNYTTSEDGLGMERGPILTAVTIAGAVWMVSTFLTGWASDKLGRKNTLVVGFIIQGAAAFALFPLVNKATLGGVYAGLIFLALALGFTYGQISTLYAEFFPASVRGAGTSITYAIGSIFGGAFAPFIASWIFATTGSTWGITAYLVTASVIGLIASLVIRERKGIPLGHDNEQAQRSGHFVWQPATC</sequence>
<feature type="transmembrane region" description="Helical" evidence="7">
    <location>
        <begin position="87"/>
        <end position="105"/>
    </location>
</feature>
<evidence type="ECO:0000256" key="5">
    <source>
        <dbReference type="ARBA" id="ARBA00022989"/>
    </source>
</evidence>
<keyword evidence="4 7" id="KW-0812">Transmembrane</keyword>
<evidence type="ECO:0000256" key="6">
    <source>
        <dbReference type="ARBA" id="ARBA00023136"/>
    </source>
</evidence>
<keyword evidence="6 7" id="KW-0472">Membrane</keyword>
<dbReference type="SUPFAM" id="SSF103473">
    <property type="entry name" value="MFS general substrate transporter"/>
    <property type="match status" value="1"/>
</dbReference>
<gene>
    <name evidence="9" type="ORF">IW254_000163</name>
</gene>
<evidence type="ECO:0000256" key="4">
    <source>
        <dbReference type="ARBA" id="ARBA00022692"/>
    </source>
</evidence>
<evidence type="ECO:0000256" key="2">
    <source>
        <dbReference type="ARBA" id="ARBA00022448"/>
    </source>
</evidence>
<dbReference type="Pfam" id="PF07690">
    <property type="entry name" value="MFS_1"/>
    <property type="match status" value="1"/>
</dbReference>
<dbReference type="CDD" id="cd17369">
    <property type="entry name" value="MFS_ShiA_like"/>
    <property type="match status" value="1"/>
</dbReference>
<reference evidence="9" key="1">
    <citation type="submission" date="2020-11" db="EMBL/GenBank/DDBJ databases">
        <title>Sequencing the genomes of 1000 actinobacteria strains.</title>
        <authorList>
            <person name="Klenk H.-P."/>
        </authorList>
    </citation>
    <scope>NUCLEOTIDE SEQUENCE</scope>
    <source>
        <strain evidence="9">DSM 45632</strain>
    </source>
</reference>
<dbReference type="Proteomes" id="UP000658613">
    <property type="component" value="Unassembled WGS sequence"/>
</dbReference>
<comment type="caution">
    <text evidence="9">The sequence shown here is derived from an EMBL/GenBank/DDBJ whole genome shotgun (WGS) entry which is preliminary data.</text>
</comment>
<keyword evidence="3" id="KW-1003">Cell membrane</keyword>
<dbReference type="PANTHER" id="PTHR43045:SF1">
    <property type="entry name" value="SHIKIMATE TRANSPORTER"/>
    <property type="match status" value="1"/>
</dbReference>
<accession>A0A931DTL1</accession>
<keyword evidence="5 7" id="KW-1133">Transmembrane helix</keyword>
<dbReference type="InterPro" id="IPR020846">
    <property type="entry name" value="MFS_dom"/>
</dbReference>
<feature type="transmembrane region" description="Helical" evidence="7">
    <location>
        <begin position="375"/>
        <end position="397"/>
    </location>
</feature>
<evidence type="ECO:0000256" key="7">
    <source>
        <dbReference type="SAM" id="Phobius"/>
    </source>
</evidence>
<dbReference type="Gene3D" id="1.20.1250.20">
    <property type="entry name" value="MFS general substrate transporter like domains"/>
    <property type="match status" value="2"/>
</dbReference>
<feature type="transmembrane region" description="Helical" evidence="7">
    <location>
        <begin position="311"/>
        <end position="330"/>
    </location>
</feature>
<organism evidence="9 10">
    <name type="scientific">Corynebacterium aquatimens</name>
    <dbReference type="NCBI Taxonomy" id="1190508"/>
    <lineage>
        <taxon>Bacteria</taxon>
        <taxon>Bacillati</taxon>
        <taxon>Actinomycetota</taxon>
        <taxon>Actinomycetes</taxon>
        <taxon>Mycobacteriales</taxon>
        <taxon>Corynebacteriaceae</taxon>
        <taxon>Corynebacterium</taxon>
    </lineage>
</organism>
<name>A0A931DTL1_9CORY</name>
<feature type="transmembrane region" description="Helical" evidence="7">
    <location>
        <begin position="14"/>
        <end position="40"/>
    </location>
</feature>
<evidence type="ECO:0000313" key="10">
    <source>
        <dbReference type="Proteomes" id="UP000658613"/>
    </source>
</evidence>
<dbReference type="PROSITE" id="PS00216">
    <property type="entry name" value="SUGAR_TRANSPORT_1"/>
    <property type="match status" value="1"/>
</dbReference>
<evidence type="ECO:0000256" key="1">
    <source>
        <dbReference type="ARBA" id="ARBA00004651"/>
    </source>
</evidence>
<keyword evidence="2" id="KW-0813">Transport</keyword>
<dbReference type="GO" id="GO:0022857">
    <property type="term" value="F:transmembrane transporter activity"/>
    <property type="evidence" value="ECO:0007669"/>
    <property type="project" value="InterPro"/>
</dbReference>
<dbReference type="InterPro" id="IPR005829">
    <property type="entry name" value="Sugar_transporter_CS"/>
</dbReference>
<feature type="transmembrane region" description="Helical" evidence="7">
    <location>
        <begin position="187"/>
        <end position="206"/>
    </location>
</feature>
<feature type="transmembrane region" description="Helical" evidence="7">
    <location>
        <begin position="336"/>
        <end position="354"/>
    </location>
</feature>
<evidence type="ECO:0000313" key="9">
    <source>
        <dbReference type="EMBL" id="MBG6121194.1"/>
    </source>
</evidence>
<evidence type="ECO:0000256" key="3">
    <source>
        <dbReference type="ARBA" id="ARBA00022475"/>
    </source>
</evidence>
<dbReference type="InterPro" id="IPR011701">
    <property type="entry name" value="MFS"/>
</dbReference>
<dbReference type="AlphaFoldDB" id="A0A931DTL1"/>
<proteinExistence type="predicted"/>
<dbReference type="RefSeq" id="WP_196823812.1">
    <property type="nucleotide sequence ID" value="NZ_CP046980.1"/>
</dbReference>
<dbReference type="PANTHER" id="PTHR43045">
    <property type="entry name" value="SHIKIMATE TRANSPORTER"/>
    <property type="match status" value="1"/>
</dbReference>
<evidence type="ECO:0000259" key="8">
    <source>
        <dbReference type="PROSITE" id="PS50850"/>
    </source>
</evidence>
<feature type="transmembrane region" description="Helical" evidence="7">
    <location>
        <begin position="52"/>
        <end position="75"/>
    </location>
</feature>
<feature type="transmembrane region" description="Helical" evidence="7">
    <location>
        <begin position="403"/>
        <end position="423"/>
    </location>
</feature>
<keyword evidence="10" id="KW-1185">Reference proteome</keyword>
<dbReference type="PROSITE" id="PS50850">
    <property type="entry name" value="MFS"/>
    <property type="match status" value="1"/>
</dbReference>
<dbReference type="EMBL" id="JADOUE010000001">
    <property type="protein sequence ID" value="MBG6121194.1"/>
    <property type="molecule type" value="Genomic_DNA"/>
</dbReference>
<feature type="transmembrane region" description="Helical" evidence="7">
    <location>
        <begin position="238"/>
        <end position="259"/>
    </location>
</feature>
<comment type="subcellular location">
    <subcellularLocation>
        <location evidence="1">Cell membrane</location>
        <topology evidence="1">Multi-pass membrane protein</topology>
    </subcellularLocation>
</comment>
<feature type="transmembrane region" description="Helical" evidence="7">
    <location>
        <begin position="152"/>
        <end position="175"/>
    </location>
</feature>
<feature type="domain" description="Major facilitator superfamily (MFS) profile" evidence="8">
    <location>
        <begin position="14"/>
        <end position="428"/>
    </location>
</feature>
<dbReference type="GO" id="GO:0005886">
    <property type="term" value="C:plasma membrane"/>
    <property type="evidence" value="ECO:0007669"/>
    <property type="project" value="UniProtKB-SubCell"/>
</dbReference>
<feature type="transmembrane region" description="Helical" evidence="7">
    <location>
        <begin position="279"/>
        <end position="299"/>
    </location>
</feature>
<dbReference type="PROSITE" id="PS00217">
    <property type="entry name" value="SUGAR_TRANSPORT_2"/>
    <property type="match status" value="1"/>
</dbReference>
<protein>
    <submittedName>
        <fullName evidence="9">MFS family permease</fullName>
    </submittedName>
</protein>